<gene>
    <name evidence="3" type="ORF">MM415A00437_0003</name>
    <name evidence="2" type="ORF">MM415B00921_0016</name>
</gene>
<dbReference type="SUPFAM" id="SSF54060">
    <property type="entry name" value="His-Me finger endonucleases"/>
    <property type="match status" value="1"/>
</dbReference>
<name>A0A6M3KJF9_9ZZZZ</name>
<dbReference type="Gene3D" id="3.90.75.20">
    <property type="match status" value="1"/>
</dbReference>
<evidence type="ECO:0000313" key="3">
    <source>
        <dbReference type="EMBL" id="QJA82156.1"/>
    </source>
</evidence>
<protein>
    <submittedName>
        <fullName evidence="3">Putative homing endonuclease</fullName>
    </submittedName>
</protein>
<dbReference type="AlphaFoldDB" id="A0A6M3KJF9"/>
<reference evidence="3" key="1">
    <citation type="submission" date="2020-03" db="EMBL/GenBank/DDBJ databases">
        <title>The deep terrestrial virosphere.</title>
        <authorList>
            <person name="Holmfeldt K."/>
            <person name="Nilsson E."/>
            <person name="Simone D."/>
            <person name="Lopez-Fernandez M."/>
            <person name="Wu X."/>
            <person name="de Brujin I."/>
            <person name="Lundin D."/>
            <person name="Andersson A."/>
            <person name="Bertilsson S."/>
            <person name="Dopson M."/>
        </authorList>
    </citation>
    <scope>NUCLEOTIDE SEQUENCE</scope>
    <source>
        <strain evidence="3">MM415A00437</strain>
        <strain evidence="2">MM415B00921</strain>
    </source>
</reference>
<evidence type="ECO:0000259" key="1">
    <source>
        <dbReference type="Pfam" id="PF13392"/>
    </source>
</evidence>
<keyword evidence="3" id="KW-0378">Hydrolase</keyword>
<dbReference type="InterPro" id="IPR044925">
    <property type="entry name" value="His-Me_finger_sf"/>
</dbReference>
<keyword evidence="3" id="KW-0540">Nuclease</keyword>
<dbReference type="EMBL" id="MT141445">
    <property type="protein sequence ID" value="QJA61563.1"/>
    <property type="molecule type" value="Genomic_DNA"/>
</dbReference>
<dbReference type="EMBL" id="MT142481">
    <property type="protein sequence ID" value="QJA82156.1"/>
    <property type="molecule type" value="Genomic_DNA"/>
</dbReference>
<dbReference type="Pfam" id="PF13392">
    <property type="entry name" value="HNH_3"/>
    <property type="match status" value="1"/>
</dbReference>
<organism evidence="3">
    <name type="scientific">viral metagenome</name>
    <dbReference type="NCBI Taxonomy" id="1070528"/>
    <lineage>
        <taxon>unclassified sequences</taxon>
        <taxon>metagenomes</taxon>
        <taxon>organismal metagenomes</taxon>
    </lineage>
</organism>
<proteinExistence type="predicted"/>
<feature type="domain" description="HNH nuclease" evidence="1">
    <location>
        <begin position="71"/>
        <end position="99"/>
    </location>
</feature>
<dbReference type="InterPro" id="IPR003615">
    <property type="entry name" value="HNH_nuc"/>
</dbReference>
<dbReference type="GO" id="GO:0004519">
    <property type="term" value="F:endonuclease activity"/>
    <property type="evidence" value="ECO:0007669"/>
    <property type="project" value="UniProtKB-KW"/>
</dbReference>
<evidence type="ECO:0000313" key="2">
    <source>
        <dbReference type="EMBL" id="QJA61563.1"/>
    </source>
</evidence>
<sequence>MDELNKKFNFNKVGYTVLTKGKIAYYDLEDFYLIRKHRWSCEYNGKNFYAHRKDLFNKTIRMHNEILPALPGLVVDHKNGNTLDNRKVNLRCVPRSVNALNSRRYKGYEENPKGKFFVRIRLKSLGKDYCSKVFNSKNAALRHYKIKKKEIVESILKLKKREVCHG</sequence>
<accession>A0A6M3KJF9</accession>
<keyword evidence="3" id="KW-0255">Endonuclease</keyword>